<reference evidence="6 8" key="1">
    <citation type="journal article" date="2011" name="J. Bacteriol.">
        <title>Genome Sequences for Five Strains of the Emerging Pathogen Haemophilus haemolyticus.</title>
        <authorList>
            <person name="Jordan I.K."/>
            <person name="Conley A.B."/>
            <person name="Antonov I.V."/>
            <person name="Arthur R.A."/>
            <person name="Cook E.D."/>
            <person name="Cooper G.P."/>
            <person name="Jones B.L."/>
            <person name="Knipe K.M."/>
            <person name="Lee K.J."/>
            <person name="Liu X."/>
            <person name="Mitchell G.J."/>
            <person name="Pande P.R."/>
            <person name="Petit R.A."/>
            <person name="Qin S."/>
            <person name="Rajan V.N."/>
            <person name="Sarda S."/>
            <person name="Sebastian A."/>
            <person name="Tang S."/>
            <person name="Thapliyal R."/>
            <person name="Varghese N.J."/>
            <person name="Ye T."/>
            <person name="Katz L.S."/>
            <person name="Wang X."/>
            <person name="Rowe L."/>
            <person name="Frace M."/>
            <person name="Mayer L.W."/>
        </authorList>
    </citation>
    <scope>NUCLEOTIDE SEQUENCE [LARGE SCALE GENOMIC DNA]</scope>
    <source>
        <strain evidence="6 8">M19501</strain>
    </source>
</reference>
<evidence type="ECO:0000256" key="5">
    <source>
        <dbReference type="ARBA" id="ARBA00023186"/>
    </source>
</evidence>
<sequence length="107" mass="13118">MPTFFYCYFLGYNRPLKFKELKMEKYNKLRIEWDCRRGMLELDKIIMPFYLKHFDELTDDKKDIFIRLLASTDLQLFSWFFNRGQSSDSEIQSMVEYIQNVQKITTN</sequence>
<dbReference type="PANTHER" id="PTHR39585:SF1">
    <property type="entry name" value="FAD ASSEMBLY FACTOR SDHE"/>
    <property type="match status" value="1"/>
</dbReference>
<accession>F9GQJ7</accession>
<comment type="subcellular location">
    <subcellularLocation>
        <location evidence="1">Cytoplasm</location>
    </subcellularLocation>
</comment>
<evidence type="ECO:0000256" key="3">
    <source>
        <dbReference type="ARBA" id="ARBA00019418"/>
    </source>
</evidence>
<evidence type="ECO:0000313" key="7">
    <source>
        <dbReference type="EMBL" id="EGT76367.1"/>
    </source>
</evidence>
<evidence type="ECO:0000313" key="8">
    <source>
        <dbReference type="Proteomes" id="UP000003258"/>
    </source>
</evidence>
<gene>
    <name evidence="7" type="ORF">GG9_0534</name>
    <name evidence="6" type="ORF">GG9_1304</name>
</gene>
<dbReference type="InterPro" id="IPR050531">
    <property type="entry name" value="SdhE_FAD_assembly_factor"/>
</dbReference>
<dbReference type="Gene3D" id="1.10.150.250">
    <property type="entry name" value="Flavinator of succinate dehydrogenase"/>
    <property type="match status" value="1"/>
</dbReference>
<keyword evidence="4" id="KW-0963">Cytoplasm</keyword>
<dbReference type="EMBL" id="AFQO01000015">
    <property type="protein sequence ID" value="EGT74373.1"/>
    <property type="molecule type" value="Genomic_DNA"/>
</dbReference>
<dbReference type="Proteomes" id="UP000003258">
    <property type="component" value="Unassembled WGS sequence"/>
</dbReference>
<proteinExistence type="inferred from homology"/>
<protein>
    <recommendedName>
        <fullName evidence="3">FAD assembly factor SdhE</fullName>
    </recommendedName>
</protein>
<dbReference type="GO" id="GO:0034552">
    <property type="term" value="P:respiratory chain complex II assembly"/>
    <property type="evidence" value="ECO:0007669"/>
    <property type="project" value="UniProtKB-ARBA"/>
</dbReference>
<dbReference type="SUPFAM" id="SSF109910">
    <property type="entry name" value="YgfY-like"/>
    <property type="match status" value="1"/>
</dbReference>
<dbReference type="Pfam" id="PF03937">
    <property type="entry name" value="Sdh5"/>
    <property type="match status" value="1"/>
</dbReference>
<dbReference type="eggNOG" id="COG2938">
    <property type="taxonomic scope" value="Bacteria"/>
</dbReference>
<dbReference type="InterPro" id="IPR036714">
    <property type="entry name" value="SDH_sf"/>
</dbReference>
<dbReference type="InterPro" id="IPR005631">
    <property type="entry name" value="SDH"/>
</dbReference>
<evidence type="ECO:0000256" key="2">
    <source>
        <dbReference type="ARBA" id="ARBA00008571"/>
    </source>
</evidence>
<keyword evidence="5" id="KW-0143">Chaperone</keyword>
<evidence type="ECO:0000313" key="6">
    <source>
        <dbReference type="EMBL" id="EGT74373.1"/>
    </source>
</evidence>
<comment type="caution">
    <text evidence="6">The sequence shown here is derived from an EMBL/GenBank/DDBJ whole genome shotgun (WGS) entry which is preliminary data.</text>
</comment>
<dbReference type="GO" id="GO:0005737">
    <property type="term" value="C:cytoplasm"/>
    <property type="evidence" value="ECO:0007669"/>
    <property type="project" value="UniProtKB-SubCell"/>
</dbReference>
<dbReference type="EMBL" id="AFQO01000006">
    <property type="protein sequence ID" value="EGT76367.1"/>
    <property type="molecule type" value="Genomic_DNA"/>
</dbReference>
<dbReference type="GO" id="GO:0006105">
    <property type="term" value="P:succinate metabolic process"/>
    <property type="evidence" value="ECO:0007669"/>
    <property type="project" value="TreeGrafter"/>
</dbReference>
<organism evidence="6 8">
    <name type="scientific">Haemophilus haemolyticus M19501</name>
    <dbReference type="NCBI Taxonomy" id="1028803"/>
    <lineage>
        <taxon>Bacteria</taxon>
        <taxon>Pseudomonadati</taxon>
        <taxon>Pseudomonadota</taxon>
        <taxon>Gammaproteobacteria</taxon>
        <taxon>Pasteurellales</taxon>
        <taxon>Pasteurellaceae</taxon>
        <taxon>Haemophilus</taxon>
    </lineage>
</organism>
<evidence type="ECO:0000256" key="1">
    <source>
        <dbReference type="ARBA" id="ARBA00004496"/>
    </source>
</evidence>
<dbReference type="PANTHER" id="PTHR39585">
    <property type="entry name" value="FAD ASSEMBLY FACTOR SDHE"/>
    <property type="match status" value="1"/>
</dbReference>
<dbReference type="AlphaFoldDB" id="F9GQJ7"/>
<evidence type="ECO:0000256" key="4">
    <source>
        <dbReference type="ARBA" id="ARBA00022490"/>
    </source>
</evidence>
<comment type="similarity">
    <text evidence="2">Belongs to the SdhE FAD assembly factor family.</text>
</comment>
<dbReference type="PATRIC" id="fig|1028803.3.peg.1366"/>
<name>F9GQJ7_HAEHA</name>
<dbReference type="FunFam" id="1.10.150.250:FF:000001">
    <property type="entry name" value="FAD assembly factor SdhE"/>
    <property type="match status" value="1"/>
</dbReference>